<keyword evidence="11" id="KW-1185">Reference proteome</keyword>
<dbReference type="GO" id="GO:0005615">
    <property type="term" value="C:extracellular space"/>
    <property type="evidence" value="ECO:0007669"/>
    <property type="project" value="UniProtKB-KW"/>
</dbReference>
<comment type="subcellular location">
    <subcellularLocation>
        <location evidence="1">Secreted</location>
    </subcellularLocation>
</comment>
<dbReference type="SMART" id="SM00199">
    <property type="entry name" value="SCY"/>
    <property type="match status" value="1"/>
</dbReference>
<evidence type="ECO:0000259" key="10">
    <source>
        <dbReference type="SMART" id="SM00199"/>
    </source>
</evidence>
<dbReference type="Gene3D" id="2.40.50.40">
    <property type="match status" value="1"/>
</dbReference>
<dbReference type="FunFam" id="2.40.50.40:FF:000002">
    <property type="entry name" value="C-C motif chemokine"/>
    <property type="match status" value="1"/>
</dbReference>
<feature type="compositionally biased region" description="Basic residues" evidence="8">
    <location>
        <begin position="109"/>
        <end position="119"/>
    </location>
</feature>
<evidence type="ECO:0000313" key="12">
    <source>
        <dbReference type="RefSeq" id="XP_004840137.1"/>
    </source>
</evidence>
<keyword evidence="6 9" id="KW-0732">Signal</keyword>
<keyword evidence="4" id="KW-0202">Cytokine</keyword>
<feature type="signal peptide" evidence="9">
    <location>
        <begin position="1"/>
        <end position="26"/>
    </location>
</feature>
<evidence type="ECO:0000256" key="6">
    <source>
        <dbReference type="ARBA" id="ARBA00022729"/>
    </source>
</evidence>
<dbReference type="GO" id="GO:0006954">
    <property type="term" value="P:inflammatory response"/>
    <property type="evidence" value="ECO:0007669"/>
    <property type="project" value="TreeGrafter"/>
</dbReference>
<accession>A0AAX6NZA4</accession>
<dbReference type="PANTHER" id="PTHR12015">
    <property type="entry name" value="SMALL INDUCIBLE CYTOKINE A"/>
    <property type="match status" value="1"/>
</dbReference>
<dbReference type="GeneID" id="101711238"/>
<dbReference type="InterPro" id="IPR036048">
    <property type="entry name" value="Interleukin_8-like_sf"/>
</dbReference>
<dbReference type="GO" id="GO:0048245">
    <property type="term" value="P:eosinophil chemotaxis"/>
    <property type="evidence" value="ECO:0007669"/>
    <property type="project" value="TreeGrafter"/>
</dbReference>
<protein>
    <submittedName>
        <fullName evidence="12">C-C motif chemokine 24</fullName>
    </submittedName>
</protein>
<proteinExistence type="inferred from homology"/>
<evidence type="ECO:0000256" key="8">
    <source>
        <dbReference type="SAM" id="MobiDB-lite"/>
    </source>
</evidence>
<evidence type="ECO:0000256" key="3">
    <source>
        <dbReference type="ARBA" id="ARBA00022500"/>
    </source>
</evidence>
<evidence type="ECO:0000313" key="11">
    <source>
        <dbReference type="Proteomes" id="UP000694906"/>
    </source>
</evidence>
<evidence type="ECO:0000256" key="2">
    <source>
        <dbReference type="ARBA" id="ARBA00010868"/>
    </source>
</evidence>
<name>A0AAX6NZA4_HETGA</name>
<feature type="chain" id="PRO_5043533958" evidence="9">
    <location>
        <begin position="27"/>
        <end position="119"/>
    </location>
</feature>
<sequence length="119" mass="13160">MAGPMTTAAGLLLLALFVHCIMLTDSVVIPSSCCITFVPKKIPKGQVVSYQLSTRGVCPKAGVIFTTRRSQKFCGDPKQLWVQRYMRNLDAKQKWPSPRVRAMGGKVPVQRRHGNSTTL</sequence>
<keyword evidence="7" id="KW-1015">Disulfide bond</keyword>
<dbReference type="GO" id="GO:0061844">
    <property type="term" value="P:antimicrobial humoral immune response mediated by antimicrobial peptide"/>
    <property type="evidence" value="ECO:0007669"/>
    <property type="project" value="TreeGrafter"/>
</dbReference>
<evidence type="ECO:0000256" key="4">
    <source>
        <dbReference type="ARBA" id="ARBA00022514"/>
    </source>
</evidence>
<dbReference type="GO" id="GO:0070098">
    <property type="term" value="P:chemokine-mediated signaling pathway"/>
    <property type="evidence" value="ECO:0007669"/>
    <property type="project" value="TreeGrafter"/>
</dbReference>
<dbReference type="CDD" id="cd00272">
    <property type="entry name" value="Chemokine_CC"/>
    <property type="match status" value="1"/>
</dbReference>
<dbReference type="InterPro" id="IPR039809">
    <property type="entry name" value="Chemokine_b/g/d"/>
</dbReference>
<dbReference type="InterPro" id="IPR001811">
    <property type="entry name" value="Chemokine_IL8-like_dom"/>
</dbReference>
<gene>
    <name evidence="12" type="primary">Ccl24</name>
</gene>
<reference evidence="12" key="1">
    <citation type="submission" date="2025-08" db="UniProtKB">
        <authorList>
            <consortium name="RefSeq"/>
        </authorList>
    </citation>
    <scope>IDENTIFICATION</scope>
</reference>
<keyword evidence="5" id="KW-0964">Secreted</keyword>
<dbReference type="RefSeq" id="XP_004840137.1">
    <property type="nucleotide sequence ID" value="XM_004840080.2"/>
</dbReference>
<dbReference type="Proteomes" id="UP000694906">
    <property type="component" value="Unplaced"/>
</dbReference>
<keyword evidence="3" id="KW-0145">Chemotaxis</keyword>
<evidence type="ECO:0000256" key="7">
    <source>
        <dbReference type="ARBA" id="ARBA00023157"/>
    </source>
</evidence>
<dbReference type="GO" id="GO:0008009">
    <property type="term" value="F:chemokine activity"/>
    <property type="evidence" value="ECO:0007669"/>
    <property type="project" value="InterPro"/>
</dbReference>
<feature type="domain" description="Chemokine interleukin-8-like" evidence="10">
    <location>
        <begin position="30"/>
        <end position="89"/>
    </location>
</feature>
<organism evidence="11 12">
    <name type="scientific">Heterocephalus glaber</name>
    <name type="common">Naked mole rat</name>
    <dbReference type="NCBI Taxonomy" id="10181"/>
    <lineage>
        <taxon>Eukaryota</taxon>
        <taxon>Metazoa</taxon>
        <taxon>Chordata</taxon>
        <taxon>Craniata</taxon>
        <taxon>Vertebrata</taxon>
        <taxon>Euteleostomi</taxon>
        <taxon>Mammalia</taxon>
        <taxon>Eutheria</taxon>
        <taxon>Euarchontoglires</taxon>
        <taxon>Glires</taxon>
        <taxon>Rodentia</taxon>
        <taxon>Hystricomorpha</taxon>
        <taxon>Bathyergidae</taxon>
        <taxon>Heterocephalus</taxon>
    </lineage>
</organism>
<dbReference type="PANTHER" id="PTHR12015:SF100">
    <property type="entry name" value="C-C MOTIF CHEMOKINE 24"/>
    <property type="match status" value="1"/>
</dbReference>
<dbReference type="Pfam" id="PF00048">
    <property type="entry name" value="IL8"/>
    <property type="match status" value="1"/>
</dbReference>
<dbReference type="GO" id="GO:0048020">
    <property type="term" value="F:CCR chemokine receptor binding"/>
    <property type="evidence" value="ECO:0007669"/>
    <property type="project" value="TreeGrafter"/>
</dbReference>
<evidence type="ECO:0000256" key="1">
    <source>
        <dbReference type="ARBA" id="ARBA00004613"/>
    </source>
</evidence>
<dbReference type="KEGG" id="hgl:101711238"/>
<evidence type="ECO:0000256" key="5">
    <source>
        <dbReference type="ARBA" id="ARBA00022525"/>
    </source>
</evidence>
<dbReference type="AlphaFoldDB" id="A0AAX6NZA4"/>
<dbReference type="CTD" id="6369"/>
<dbReference type="GO" id="GO:0030335">
    <property type="term" value="P:positive regulation of cell migration"/>
    <property type="evidence" value="ECO:0007669"/>
    <property type="project" value="TreeGrafter"/>
</dbReference>
<feature type="region of interest" description="Disordered" evidence="8">
    <location>
        <begin position="100"/>
        <end position="119"/>
    </location>
</feature>
<evidence type="ECO:0000256" key="9">
    <source>
        <dbReference type="SAM" id="SignalP"/>
    </source>
</evidence>
<dbReference type="SUPFAM" id="SSF54117">
    <property type="entry name" value="Interleukin 8-like chemokines"/>
    <property type="match status" value="1"/>
</dbReference>
<comment type="similarity">
    <text evidence="2">Belongs to the intercrine beta (chemokine CC) family.</text>
</comment>